<dbReference type="KEGG" id="deo:CAY53_08635"/>
<evidence type="ECO:0000313" key="2">
    <source>
        <dbReference type="Proteomes" id="UP000239867"/>
    </source>
</evidence>
<organism evidence="1 2">
    <name type="scientific">Desulfobulbus oralis</name>
    <dbReference type="NCBI Taxonomy" id="1986146"/>
    <lineage>
        <taxon>Bacteria</taxon>
        <taxon>Pseudomonadati</taxon>
        <taxon>Thermodesulfobacteriota</taxon>
        <taxon>Desulfobulbia</taxon>
        <taxon>Desulfobulbales</taxon>
        <taxon>Desulfobulbaceae</taxon>
        <taxon>Desulfobulbus</taxon>
    </lineage>
</organism>
<protein>
    <submittedName>
        <fullName evidence="1">Uncharacterized protein</fullName>
    </submittedName>
</protein>
<keyword evidence="2" id="KW-1185">Reference proteome</keyword>
<accession>A0A2L1GRQ7</accession>
<gene>
    <name evidence="1" type="ORF">CAY53_08635</name>
</gene>
<dbReference type="AlphaFoldDB" id="A0A2L1GRQ7"/>
<evidence type="ECO:0000313" key="1">
    <source>
        <dbReference type="EMBL" id="AVD72304.1"/>
    </source>
</evidence>
<sequence>MAQYARKYIWWQSPEEALQSPHRVAAQVMSLGSFRDMQNMAANLGDDLLRDVLLHAEAGWFTPRAWSYWHCRLYPGRSIPPMPKRSFL</sequence>
<dbReference type="OrthoDB" id="9133983at2"/>
<dbReference type="Proteomes" id="UP000239867">
    <property type="component" value="Chromosome"/>
</dbReference>
<reference evidence="1 2" key="1">
    <citation type="journal article" date="2018" name="MBio">
        <title>Insights into the evolution of host association through the isolation and characterization of a novel human periodontal pathobiont, Desulfobulbus oralis.</title>
        <authorList>
            <person name="Cross K.L."/>
            <person name="Chirania P."/>
            <person name="Xiong W."/>
            <person name="Beall C.J."/>
            <person name="Elkins J.G."/>
            <person name="Giannone R.J."/>
            <person name="Griffen A.L."/>
            <person name="Guss A.M."/>
            <person name="Hettich R.L."/>
            <person name="Joshi S.S."/>
            <person name="Mokrzan E.M."/>
            <person name="Martin R.K."/>
            <person name="Zhulin I.B."/>
            <person name="Leys E.J."/>
            <person name="Podar M."/>
        </authorList>
    </citation>
    <scope>NUCLEOTIDE SEQUENCE [LARGE SCALE GENOMIC DNA]</scope>
    <source>
        <strain evidence="1 2">ORNL</strain>
    </source>
</reference>
<proteinExistence type="predicted"/>
<dbReference type="EMBL" id="CP021255">
    <property type="protein sequence ID" value="AVD72304.1"/>
    <property type="molecule type" value="Genomic_DNA"/>
</dbReference>
<name>A0A2L1GRQ7_9BACT</name>